<organism evidence="1 2">
    <name type="scientific">Novipirellula herctigrandis</name>
    <dbReference type="NCBI Taxonomy" id="2527986"/>
    <lineage>
        <taxon>Bacteria</taxon>
        <taxon>Pseudomonadati</taxon>
        <taxon>Planctomycetota</taxon>
        <taxon>Planctomycetia</taxon>
        <taxon>Pirellulales</taxon>
        <taxon>Pirellulaceae</taxon>
        <taxon>Novipirellula</taxon>
    </lineage>
</organism>
<sequence length="78" mass="8663">MLTKTKPDDVRESDRTRQIAACLADAISALQKQGRFSAKSEIFFEVADDRLDSFTNTGICVDSGLISESHKQNQGENR</sequence>
<dbReference type="Proteomes" id="UP000315010">
    <property type="component" value="Unassembled WGS sequence"/>
</dbReference>
<proteinExistence type="predicted"/>
<gene>
    <name evidence="1" type="ORF">CA13_28120</name>
</gene>
<protein>
    <submittedName>
        <fullName evidence="1">Uncharacterized protein</fullName>
    </submittedName>
</protein>
<evidence type="ECO:0000313" key="1">
    <source>
        <dbReference type="EMBL" id="TWT81360.1"/>
    </source>
</evidence>
<keyword evidence="2" id="KW-1185">Reference proteome</keyword>
<reference evidence="1 2" key="1">
    <citation type="submission" date="2019-02" db="EMBL/GenBank/DDBJ databases">
        <title>Deep-cultivation of Planctomycetes and their phenomic and genomic characterization uncovers novel biology.</title>
        <authorList>
            <person name="Wiegand S."/>
            <person name="Jogler M."/>
            <person name="Boedeker C."/>
            <person name="Pinto D."/>
            <person name="Vollmers J."/>
            <person name="Rivas-Marin E."/>
            <person name="Kohn T."/>
            <person name="Peeters S.H."/>
            <person name="Heuer A."/>
            <person name="Rast P."/>
            <person name="Oberbeckmann S."/>
            <person name="Bunk B."/>
            <person name="Jeske O."/>
            <person name="Meyerdierks A."/>
            <person name="Storesund J.E."/>
            <person name="Kallscheuer N."/>
            <person name="Luecker S."/>
            <person name="Lage O.M."/>
            <person name="Pohl T."/>
            <person name="Merkel B.J."/>
            <person name="Hornburger P."/>
            <person name="Mueller R.-W."/>
            <person name="Bruemmer F."/>
            <person name="Labrenz M."/>
            <person name="Spormann A.M."/>
            <person name="Op Den Camp H."/>
            <person name="Overmann J."/>
            <person name="Amann R."/>
            <person name="Jetten M.S.M."/>
            <person name="Mascher T."/>
            <person name="Medema M.H."/>
            <person name="Devos D.P."/>
            <person name="Kaster A.-K."/>
            <person name="Ovreas L."/>
            <person name="Rohde M."/>
            <person name="Galperin M.Y."/>
            <person name="Jogler C."/>
        </authorList>
    </citation>
    <scope>NUCLEOTIDE SEQUENCE [LARGE SCALE GENOMIC DNA]</scope>
    <source>
        <strain evidence="1 2">CA13</strain>
    </source>
</reference>
<name>A0A5C5Z2F4_9BACT</name>
<accession>A0A5C5Z2F4</accession>
<comment type="caution">
    <text evidence="1">The sequence shown here is derived from an EMBL/GenBank/DDBJ whole genome shotgun (WGS) entry which is preliminary data.</text>
</comment>
<dbReference type="OrthoDB" id="282444at2"/>
<evidence type="ECO:0000313" key="2">
    <source>
        <dbReference type="Proteomes" id="UP000315010"/>
    </source>
</evidence>
<dbReference type="RefSeq" id="WP_146397253.1">
    <property type="nucleotide sequence ID" value="NZ_SJPJ01000001.1"/>
</dbReference>
<dbReference type="EMBL" id="SJPJ01000001">
    <property type="protein sequence ID" value="TWT81360.1"/>
    <property type="molecule type" value="Genomic_DNA"/>
</dbReference>
<dbReference type="AlphaFoldDB" id="A0A5C5Z2F4"/>